<evidence type="ECO:0000313" key="9">
    <source>
        <dbReference type="Proteomes" id="UP001497457"/>
    </source>
</evidence>
<dbReference type="Pfam" id="PF18052">
    <property type="entry name" value="Rx_N"/>
    <property type="match status" value="1"/>
</dbReference>
<evidence type="ECO:0000256" key="1">
    <source>
        <dbReference type="ARBA" id="ARBA00008894"/>
    </source>
</evidence>
<accession>A0ABC9DA84</accession>
<evidence type="ECO:0000313" key="8">
    <source>
        <dbReference type="EMBL" id="CAL5034364.1"/>
    </source>
</evidence>
<dbReference type="Pfam" id="PF00931">
    <property type="entry name" value="NB-ARC"/>
    <property type="match status" value="1"/>
</dbReference>
<dbReference type="Proteomes" id="UP001497457">
    <property type="component" value="Chromosome 32b"/>
</dbReference>
<keyword evidence="3" id="KW-0677">Repeat</keyword>
<keyword evidence="9" id="KW-1185">Reference proteome</keyword>
<protein>
    <recommendedName>
        <fullName evidence="10">NB-ARC domain-containing protein</fullName>
    </recommendedName>
</protein>
<gene>
    <name evidence="8" type="ORF">URODEC1_LOCUS83068</name>
</gene>
<evidence type="ECO:0000256" key="5">
    <source>
        <dbReference type="ARBA" id="ARBA00022821"/>
    </source>
</evidence>
<keyword evidence="2" id="KW-0433">Leucine-rich repeat</keyword>
<evidence type="ECO:0008006" key="10">
    <source>
        <dbReference type="Google" id="ProtNLM"/>
    </source>
</evidence>
<dbReference type="PANTHER" id="PTHR33377">
    <property type="entry name" value="OS10G0134700 PROTEIN-RELATED"/>
    <property type="match status" value="1"/>
</dbReference>
<evidence type="ECO:0000256" key="4">
    <source>
        <dbReference type="ARBA" id="ARBA00022741"/>
    </source>
</evidence>
<dbReference type="PANTHER" id="PTHR33377:SF23">
    <property type="entry name" value="NB-ARC DOMAIN-CONTAINING PROTEIN"/>
    <property type="match status" value="1"/>
</dbReference>
<evidence type="ECO:0000256" key="3">
    <source>
        <dbReference type="ARBA" id="ARBA00022737"/>
    </source>
</evidence>
<keyword evidence="5" id="KW-0611">Plant defense</keyword>
<name>A0ABC9DA84_9POAL</name>
<evidence type="ECO:0000259" key="7">
    <source>
        <dbReference type="Pfam" id="PF18052"/>
    </source>
</evidence>
<keyword evidence="4" id="KW-0547">Nucleotide-binding</keyword>
<dbReference type="EMBL" id="OZ075142">
    <property type="protein sequence ID" value="CAL5034364.1"/>
    <property type="molecule type" value="Genomic_DNA"/>
</dbReference>
<dbReference type="InterPro" id="IPR027417">
    <property type="entry name" value="P-loop_NTPase"/>
</dbReference>
<feature type="domain" description="NB-ARC" evidence="6">
    <location>
        <begin position="200"/>
        <end position="342"/>
    </location>
</feature>
<dbReference type="InterPro" id="IPR002182">
    <property type="entry name" value="NB-ARC"/>
</dbReference>
<feature type="domain" description="Disease resistance N-terminal" evidence="7">
    <location>
        <begin position="45"/>
        <end position="107"/>
    </location>
</feature>
<dbReference type="SUPFAM" id="SSF52540">
    <property type="entry name" value="P-loop containing nucleoside triphosphate hydrolases"/>
    <property type="match status" value="1"/>
</dbReference>
<proteinExistence type="inferred from homology"/>
<dbReference type="GO" id="GO:0000166">
    <property type="term" value="F:nucleotide binding"/>
    <property type="evidence" value="ECO:0007669"/>
    <property type="project" value="UniProtKB-KW"/>
</dbReference>
<dbReference type="AlphaFoldDB" id="A0ABC9DA84"/>
<sequence length="497" mass="57427">MVPHNRLSISNFSLHFQASVLGELASRSINFLINKSSKPKVLDVETSLQRTLLQANIIINEAIGRQITNQAILQQLDMLRDAMYQGCYILDTFRYQCHDEENEKDQVVTHSFSLSKVNSLKGIYFSNRRTHVLEQLKDALDNLSSMILDVKELAVFLTGYPRLYHQPYSMHLLLSKCMFGRQMEAQLVLNFLLHRQPSVAEELEVLPVIGPSKVGKSTLVAHVCNDERVRDHFSEIVFVSSYDFKDEELTCIWERRVKKYQKSLLNKDGRMLVVVDVAGDINEGEWKRLYAASKQSMPTGSKIIMISQSDKIAKLGTTRAVTLKYLSEEEYWYFFKTLVFGSNDPMMQLRMSDLAMETAIMLKGCLFYGANIAYMLRDNFDIHFWCKVVSFFRELNKWHVSKFGEYLADVLRQNKPAHLGRMVRSNEMIVVYHHYECSSQEEVPKIALSSIMYGSVKPPSGRFEALVWRSPIPPYYNYFCNCEVRDLKTTGAKRKRS</sequence>
<evidence type="ECO:0000259" key="6">
    <source>
        <dbReference type="Pfam" id="PF00931"/>
    </source>
</evidence>
<reference evidence="8" key="1">
    <citation type="submission" date="2024-10" db="EMBL/GenBank/DDBJ databases">
        <authorList>
            <person name="Ryan C."/>
        </authorList>
    </citation>
    <scope>NUCLEOTIDE SEQUENCE [LARGE SCALE GENOMIC DNA]</scope>
</reference>
<dbReference type="InterPro" id="IPR041118">
    <property type="entry name" value="Rx_N"/>
</dbReference>
<dbReference type="Gene3D" id="3.40.50.300">
    <property type="entry name" value="P-loop containing nucleotide triphosphate hydrolases"/>
    <property type="match status" value="1"/>
</dbReference>
<evidence type="ECO:0000256" key="2">
    <source>
        <dbReference type="ARBA" id="ARBA00022614"/>
    </source>
</evidence>
<dbReference type="GO" id="GO:0006952">
    <property type="term" value="P:defense response"/>
    <property type="evidence" value="ECO:0007669"/>
    <property type="project" value="UniProtKB-KW"/>
</dbReference>
<comment type="similarity">
    <text evidence="1">Belongs to the disease resistance NB-LRR family.</text>
</comment>
<organism evidence="8 9">
    <name type="scientific">Urochloa decumbens</name>
    <dbReference type="NCBI Taxonomy" id="240449"/>
    <lineage>
        <taxon>Eukaryota</taxon>
        <taxon>Viridiplantae</taxon>
        <taxon>Streptophyta</taxon>
        <taxon>Embryophyta</taxon>
        <taxon>Tracheophyta</taxon>
        <taxon>Spermatophyta</taxon>
        <taxon>Magnoliopsida</taxon>
        <taxon>Liliopsida</taxon>
        <taxon>Poales</taxon>
        <taxon>Poaceae</taxon>
        <taxon>PACMAD clade</taxon>
        <taxon>Panicoideae</taxon>
        <taxon>Panicodae</taxon>
        <taxon>Paniceae</taxon>
        <taxon>Melinidinae</taxon>
        <taxon>Urochloa</taxon>
    </lineage>
</organism>